<dbReference type="RefSeq" id="WP_189986898.1">
    <property type="nucleotide sequence ID" value="NZ_BMZS01000001.1"/>
</dbReference>
<dbReference type="GO" id="GO:0022857">
    <property type="term" value="F:transmembrane transporter activity"/>
    <property type="evidence" value="ECO:0007669"/>
    <property type="project" value="UniProtKB-UniRule"/>
</dbReference>
<keyword evidence="5 7" id="KW-1133">Transmembrane helix</keyword>
<feature type="transmembrane region" description="Helical" evidence="7">
    <location>
        <begin position="171"/>
        <end position="193"/>
    </location>
</feature>
<name>A0A918XM26_9PROT</name>
<dbReference type="InterPro" id="IPR004681">
    <property type="entry name" value="TRAP_DctM"/>
</dbReference>
<comment type="function">
    <text evidence="7">Part of the tripartite ATP-independent periplasmic (TRAP) transport system.</text>
</comment>
<keyword evidence="6 7" id="KW-0472">Membrane</keyword>
<feature type="transmembrane region" description="Helical" evidence="7">
    <location>
        <begin position="239"/>
        <end position="256"/>
    </location>
</feature>
<keyword evidence="7" id="KW-0813">Transport</keyword>
<dbReference type="Proteomes" id="UP000630353">
    <property type="component" value="Unassembled WGS sequence"/>
</dbReference>
<evidence type="ECO:0000256" key="2">
    <source>
        <dbReference type="ARBA" id="ARBA00022475"/>
    </source>
</evidence>
<comment type="subcellular location">
    <subcellularLocation>
        <location evidence="1 7">Cell inner membrane</location>
        <topology evidence="1 7">Multi-pass membrane protein</topology>
    </subcellularLocation>
</comment>
<feature type="transmembrane region" description="Helical" evidence="7">
    <location>
        <begin position="394"/>
        <end position="415"/>
    </location>
</feature>
<evidence type="ECO:0000313" key="9">
    <source>
        <dbReference type="EMBL" id="GHD39021.1"/>
    </source>
</evidence>
<comment type="similarity">
    <text evidence="7">Belongs to the TRAP transporter large permease family.</text>
</comment>
<proteinExistence type="inferred from homology"/>
<feature type="transmembrane region" description="Helical" evidence="7">
    <location>
        <begin position="277"/>
        <end position="298"/>
    </location>
</feature>
<keyword evidence="10" id="KW-1185">Reference proteome</keyword>
<dbReference type="PIRSF" id="PIRSF006066">
    <property type="entry name" value="HI0050"/>
    <property type="match status" value="1"/>
</dbReference>
<dbReference type="AlphaFoldDB" id="A0A918XM26"/>
<keyword evidence="4 7" id="KW-0812">Transmembrane</keyword>
<organism evidence="9 10">
    <name type="scientific">Thalassobaculum fulvum</name>
    <dbReference type="NCBI Taxonomy" id="1633335"/>
    <lineage>
        <taxon>Bacteria</taxon>
        <taxon>Pseudomonadati</taxon>
        <taxon>Pseudomonadota</taxon>
        <taxon>Alphaproteobacteria</taxon>
        <taxon>Rhodospirillales</taxon>
        <taxon>Thalassobaculaceae</taxon>
        <taxon>Thalassobaculum</taxon>
    </lineage>
</organism>
<feature type="transmembrane region" description="Helical" evidence="7">
    <location>
        <begin position="310"/>
        <end position="327"/>
    </location>
</feature>
<gene>
    <name evidence="9" type="ORF">GCM10017083_00420</name>
</gene>
<comment type="subunit">
    <text evidence="7">The complex comprises the extracytoplasmic solute receptor protein and the two transmembrane proteins.</text>
</comment>
<keyword evidence="2" id="KW-1003">Cell membrane</keyword>
<sequence length="428" mass="45929">MIWVTVALLFVVLALSIPIAAALAALGLSLDYLYSWLPLRLAMGEMSWGVSTDFILFAIPLFVLLGEILLRSGIAERMYGAMSQWLSWLPGGLMHSNIGTCTLFAAVSGSSVATAATIGTVAVGEIERHRYNERLFLGTIAAGGTLGILIPPSIVMIVYGALTETSIPQLYLAGIVPGLVLAALFMVTVVIACSVKPEWGGDKIAVSWGERWRTLPDLVPPLLIFAVVIGSIYTGLATPTESAALGVLMALLLAAWKRRLTWAMLRETSEGTMRTTAMIMLILIAASFLSFVVTSVGIGRQVTQLITDSGLTPAQTMWLIVALYLVLGMFMESLSMMIATVPIITPVVISMGYDPVWFGVLMMLLLETALVTPPVGLNLFIVQGVRPKGQIRDVMIGSLPFVVALLAMIVLLVLLPDLALWLPNSIAR</sequence>
<feature type="transmembrane region" description="Helical" evidence="7">
    <location>
        <begin position="48"/>
        <end position="70"/>
    </location>
</feature>
<feature type="domain" description="TRAP C4-dicarboxylate transport system permease DctM subunit" evidence="8">
    <location>
        <begin position="7"/>
        <end position="417"/>
    </location>
</feature>
<protein>
    <recommendedName>
        <fullName evidence="7">TRAP transporter large permease protein</fullName>
    </recommendedName>
</protein>
<feature type="transmembrane region" description="Helical" evidence="7">
    <location>
        <begin position="334"/>
        <end position="353"/>
    </location>
</feature>
<dbReference type="GO" id="GO:0005886">
    <property type="term" value="C:plasma membrane"/>
    <property type="evidence" value="ECO:0007669"/>
    <property type="project" value="UniProtKB-SubCell"/>
</dbReference>
<reference evidence="9" key="2">
    <citation type="submission" date="2020-09" db="EMBL/GenBank/DDBJ databases">
        <authorList>
            <person name="Sun Q."/>
            <person name="Kim S."/>
        </authorList>
    </citation>
    <scope>NUCLEOTIDE SEQUENCE</scope>
    <source>
        <strain evidence="9">KCTC 42651</strain>
    </source>
</reference>
<evidence type="ECO:0000256" key="3">
    <source>
        <dbReference type="ARBA" id="ARBA00022519"/>
    </source>
</evidence>
<keyword evidence="3 7" id="KW-0997">Cell inner membrane</keyword>
<feature type="transmembrane region" description="Helical" evidence="7">
    <location>
        <begin position="135"/>
        <end position="159"/>
    </location>
</feature>
<dbReference type="NCBIfam" id="TIGR00786">
    <property type="entry name" value="dctM"/>
    <property type="match status" value="1"/>
</dbReference>
<dbReference type="Pfam" id="PF06808">
    <property type="entry name" value="DctM"/>
    <property type="match status" value="1"/>
</dbReference>
<evidence type="ECO:0000256" key="6">
    <source>
        <dbReference type="ARBA" id="ARBA00023136"/>
    </source>
</evidence>
<dbReference type="PANTHER" id="PTHR33362">
    <property type="entry name" value="SIALIC ACID TRAP TRANSPORTER PERMEASE PROTEIN SIAT-RELATED"/>
    <property type="match status" value="1"/>
</dbReference>
<dbReference type="InterPro" id="IPR010656">
    <property type="entry name" value="DctM"/>
</dbReference>
<evidence type="ECO:0000256" key="5">
    <source>
        <dbReference type="ARBA" id="ARBA00022989"/>
    </source>
</evidence>
<reference evidence="9" key="1">
    <citation type="journal article" date="2014" name="Int. J. Syst. Evol. Microbiol.">
        <title>Complete genome sequence of Corynebacterium casei LMG S-19264T (=DSM 44701T), isolated from a smear-ripened cheese.</title>
        <authorList>
            <consortium name="US DOE Joint Genome Institute (JGI-PGF)"/>
            <person name="Walter F."/>
            <person name="Albersmeier A."/>
            <person name="Kalinowski J."/>
            <person name="Ruckert C."/>
        </authorList>
    </citation>
    <scope>NUCLEOTIDE SEQUENCE</scope>
    <source>
        <strain evidence="9">KCTC 42651</strain>
    </source>
</reference>
<evidence type="ECO:0000313" key="10">
    <source>
        <dbReference type="Proteomes" id="UP000630353"/>
    </source>
</evidence>
<evidence type="ECO:0000256" key="7">
    <source>
        <dbReference type="RuleBase" id="RU369079"/>
    </source>
</evidence>
<dbReference type="EMBL" id="BMZS01000001">
    <property type="protein sequence ID" value="GHD39021.1"/>
    <property type="molecule type" value="Genomic_DNA"/>
</dbReference>
<feature type="transmembrane region" description="Helical" evidence="7">
    <location>
        <begin position="359"/>
        <end position="382"/>
    </location>
</feature>
<comment type="caution">
    <text evidence="7">Lacks conserved residue(s) required for the propagation of feature annotation.</text>
</comment>
<dbReference type="PANTHER" id="PTHR33362:SF5">
    <property type="entry name" value="C4-DICARBOXYLATE TRAP TRANSPORTER LARGE PERMEASE PROTEIN DCTM"/>
    <property type="match status" value="1"/>
</dbReference>
<evidence type="ECO:0000259" key="8">
    <source>
        <dbReference type="Pfam" id="PF06808"/>
    </source>
</evidence>
<accession>A0A918XM26</accession>
<comment type="caution">
    <text evidence="9">The sequence shown here is derived from an EMBL/GenBank/DDBJ whole genome shotgun (WGS) entry which is preliminary data.</text>
</comment>
<evidence type="ECO:0000256" key="4">
    <source>
        <dbReference type="ARBA" id="ARBA00022692"/>
    </source>
</evidence>
<evidence type="ECO:0000256" key="1">
    <source>
        <dbReference type="ARBA" id="ARBA00004429"/>
    </source>
</evidence>